<sequence length="136" mass="14544">MAYRFGLSFLFLVGALMAAQAAGVPAIGKDHVMIQAAATMKKASMVKKVPAKEPPVEKPRKSSQFCDESCSAAWEAEAVQAPETPRKIAAAPKVPRVASVKQVVSEAKVSKYAAFGQSRIQKGVVRSKVVMPLEED</sequence>
<dbReference type="EMBL" id="HBIC01024801">
    <property type="protein sequence ID" value="CAE0283416.1"/>
    <property type="molecule type" value="Transcribed_RNA"/>
</dbReference>
<accession>A0A7S3M4W5</accession>
<proteinExistence type="predicted"/>
<gene>
    <name evidence="2" type="ORF">SELO1098_LOCUS12250</name>
</gene>
<evidence type="ECO:0000256" key="1">
    <source>
        <dbReference type="SAM" id="SignalP"/>
    </source>
</evidence>
<feature type="signal peptide" evidence="1">
    <location>
        <begin position="1"/>
        <end position="21"/>
    </location>
</feature>
<name>A0A7S3M4W5_9STRA</name>
<feature type="chain" id="PRO_5031404054" evidence="1">
    <location>
        <begin position="22"/>
        <end position="136"/>
    </location>
</feature>
<dbReference type="AlphaFoldDB" id="A0A7S3M4W5"/>
<organism evidence="2">
    <name type="scientific">Spumella elongata</name>
    <dbReference type="NCBI Taxonomy" id="89044"/>
    <lineage>
        <taxon>Eukaryota</taxon>
        <taxon>Sar</taxon>
        <taxon>Stramenopiles</taxon>
        <taxon>Ochrophyta</taxon>
        <taxon>Chrysophyceae</taxon>
        <taxon>Chromulinales</taxon>
        <taxon>Chromulinaceae</taxon>
        <taxon>Spumella</taxon>
    </lineage>
</organism>
<keyword evidence="1" id="KW-0732">Signal</keyword>
<evidence type="ECO:0000313" key="2">
    <source>
        <dbReference type="EMBL" id="CAE0283416.1"/>
    </source>
</evidence>
<reference evidence="2" key="1">
    <citation type="submission" date="2021-01" db="EMBL/GenBank/DDBJ databases">
        <authorList>
            <person name="Corre E."/>
            <person name="Pelletier E."/>
            <person name="Niang G."/>
            <person name="Scheremetjew M."/>
            <person name="Finn R."/>
            <person name="Kale V."/>
            <person name="Holt S."/>
            <person name="Cochrane G."/>
            <person name="Meng A."/>
            <person name="Brown T."/>
            <person name="Cohen L."/>
        </authorList>
    </citation>
    <scope>NUCLEOTIDE SEQUENCE</scope>
    <source>
        <strain evidence="2">CCAP 955/1</strain>
    </source>
</reference>
<protein>
    <submittedName>
        <fullName evidence="2">Uncharacterized protein</fullName>
    </submittedName>
</protein>